<evidence type="ECO:0000256" key="1">
    <source>
        <dbReference type="ARBA" id="ARBA00023015"/>
    </source>
</evidence>
<dbReference type="PANTHER" id="PTHR31719:SF183">
    <property type="entry name" value="NAC DOMAIN-CONTAINING PROTEIN 2"/>
    <property type="match status" value="1"/>
</dbReference>
<dbReference type="Proteomes" id="UP001634007">
    <property type="component" value="Unassembled WGS sequence"/>
</dbReference>
<dbReference type="InterPro" id="IPR036093">
    <property type="entry name" value="NAC_dom_sf"/>
</dbReference>
<dbReference type="GO" id="GO:0003677">
    <property type="term" value="F:DNA binding"/>
    <property type="evidence" value="ECO:0007669"/>
    <property type="project" value="UniProtKB-KW"/>
</dbReference>
<evidence type="ECO:0000256" key="3">
    <source>
        <dbReference type="ARBA" id="ARBA00023163"/>
    </source>
</evidence>
<protein>
    <recommendedName>
        <fullName evidence="5">NAC domain-containing protein</fullName>
    </recommendedName>
</protein>
<keyword evidence="4" id="KW-0539">Nucleus</keyword>
<dbReference type="PROSITE" id="PS51005">
    <property type="entry name" value="NAC"/>
    <property type="match status" value="1"/>
</dbReference>
<keyword evidence="1" id="KW-0805">Transcription regulation</keyword>
<gene>
    <name evidence="6" type="ORF">ACJRO7_008964</name>
</gene>
<keyword evidence="3" id="KW-0804">Transcription</keyword>
<keyword evidence="2" id="KW-0238">DNA-binding</keyword>
<reference evidence="6 7" key="1">
    <citation type="submission" date="2024-11" db="EMBL/GenBank/DDBJ databases">
        <title>Chromosome-level genome assembly of Eucalyptus globulus Labill. provides insights into its genome evolution.</title>
        <authorList>
            <person name="Li X."/>
        </authorList>
    </citation>
    <scope>NUCLEOTIDE SEQUENCE [LARGE SCALE GENOMIC DNA]</scope>
    <source>
        <strain evidence="6">CL2024</strain>
        <tissue evidence="6">Fresh tender leaves</tissue>
    </source>
</reference>
<keyword evidence="7" id="KW-1185">Reference proteome</keyword>
<name>A0ABD3ISY9_EUCGL</name>
<evidence type="ECO:0000313" key="7">
    <source>
        <dbReference type="Proteomes" id="UP001634007"/>
    </source>
</evidence>
<evidence type="ECO:0000313" key="6">
    <source>
        <dbReference type="EMBL" id="KAL3717462.1"/>
    </source>
</evidence>
<sequence length="271" mass="30852">MADTLPIGYRFCPSDEQAISYCLAPKVKGDVVFPELIHQFDVYEKEPWKFFDKNAEESLYVFTKLKMKKSRVERTAGSGYWREAQSSDVKDCHDNVIGLKKHLNFKVKDGSSSNSQNTEKGSWIMHEYSVPNQEIVMCKIRFKREESGGKQGTTIYLSMPTGIRENHWLKDSSDINNEIDARREDINMEPSERMSLFSGPHVERHPQDCIGSKGNAWALASHPHLVSRPIEQSFMDNATSNGIVNSLASTIMEENTNGDGLQWIYSNISFD</sequence>
<evidence type="ECO:0000256" key="2">
    <source>
        <dbReference type="ARBA" id="ARBA00023125"/>
    </source>
</evidence>
<dbReference type="SUPFAM" id="SSF101941">
    <property type="entry name" value="NAC domain"/>
    <property type="match status" value="1"/>
</dbReference>
<dbReference type="AlphaFoldDB" id="A0ABD3ISY9"/>
<evidence type="ECO:0000259" key="5">
    <source>
        <dbReference type="PROSITE" id="PS51005"/>
    </source>
</evidence>
<dbReference type="Gene3D" id="2.170.150.80">
    <property type="entry name" value="NAC domain"/>
    <property type="match status" value="1"/>
</dbReference>
<accession>A0ABD3ISY9</accession>
<comment type="caution">
    <text evidence="6">The sequence shown here is derived from an EMBL/GenBank/DDBJ whole genome shotgun (WGS) entry which is preliminary data.</text>
</comment>
<dbReference type="EMBL" id="JBJKBG010000011">
    <property type="protein sequence ID" value="KAL3717462.1"/>
    <property type="molecule type" value="Genomic_DNA"/>
</dbReference>
<evidence type="ECO:0000256" key="4">
    <source>
        <dbReference type="ARBA" id="ARBA00023242"/>
    </source>
</evidence>
<organism evidence="6 7">
    <name type="scientific">Eucalyptus globulus</name>
    <name type="common">Tasmanian blue gum</name>
    <dbReference type="NCBI Taxonomy" id="34317"/>
    <lineage>
        <taxon>Eukaryota</taxon>
        <taxon>Viridiplantae</taxon>
        <taxon>Streptophyta</taxon>
        <taxon>Embryophyta</taxon>
        <taxon>Tracheophyta</taxon>
        <taxon>Spermatophyta</taxon>
        <taxon>Magnoliopsida</taxon>
        <taxon>eudicotyledons</taxon>
        <taxon>Gunneridae</taxon>
        <taxon>Pentapetalae</taxon>
        <taxon>rosids</taxon>
        <taxon>malvids</taxon>
        <taxon>Myrtales</taxon>
        <taxon>Myrtaceae</taxon>
        <taxon>Myrtoideae</taxon>
        <taxon>Eucalypteae</taxon>
        <taxon>Eucalyptus</taxon>
    </lineage>
</organism>
<feature type="domain" description="NAC" evidence="5">
    <location>
        <begin position="5"/>
        <end position="158"/>
    </location>
</feature>
<proteinExistence type="predicted"/>
<dbReference type="InterPro" id="IPR003441">
    <property type="entry name" value="NAC-dom"/>
</dbReference>
<dbReference type="Pfam" id="PF02365">
    <property type="entry name" value="NAM"/>
    <property type="match status" value="1"/>
</dbReference>
<dbReference type="PANTHER" id="PTHR31719">
    <property type="entry name" value="NAC TRANSCRIPTION FACTOR 56"/>
    <property type="match status" value="1"/>
</dbReference>